<accession>A0A6M3IHM2</accession>
<organism evidence="1">
    <name type="scientific">viral metagenome</name>
    <dbReference type="NCBI Taxonomy" id="1070528"/>
    <lineage>
        <taxon>unclassified sequences</taxon>
        <taxon>metagenomes</taxon>
        <taxon>organismal metagenomes</taxon>
    </lineage>
</organism>
<evidence type="ECO:0000313" key="1">
    <source>
        <dbReference type="EMBL" id="QJA57036.1"/>
    </source>
</evidence>
<dbReference type="EMBL" id="MT142216">
    <property type="protein sequence ID" value="QJA76300.1"/>
    <property type="molecule type" value="Genomic_DNA"/>
</dbReference>
<protein>
    <submittedName>
        <fullName evidence="1">Uncharacterized protein</fullName>
    </submittedName>
</protein>
<dbReference type="EMBL" id="MT141251">
    <property type="protein sequence ID" value="QJA57036.1"/>
    <property type="molecule type" value="Genomic_DNA"/>
</dbReference>
<dbReference type="AlphaFoldDB" id="A0A6M3IHM2"/>
<proteinExistence type="predicted"/>
<sequence length="57" mass="6704">MPNDHDFGTQIAEAHVTWFLEAIRPLLIDHMVHGFKHGINYQKEKFNQEIQPTKESD</sequence>
<evidence type="ECO:0000313" key="2">
    <source>
        <dbReference type="EMBL" id="QJA76300.1"/>
    </source>
</evidence>
<reference evidence="1" key="1">
    <citation type="submission" date="2020-03" db="EMBL/GenBank/DDBJ databases">
        <title>The deep terrestrial virosphere.</title>
        <authorList>
            <person name="Holmfeldt K."/>
            <person name="Nilsson E."/>
            <person name="Simone D."/>
            <person name="Lopez-Fernandez M."/>
            <person name="Wu X."/>
            <person name="de Brujin I."/>
            <person name="Lundin D."/>
            <person name="Andersson A."/>
            <person name="Bertilsson S."/>
            <person name="Dopson M."/>
        </authorList>
    </citation>
    <scope>NUCLEOTIDE SEQUENCE</scope>
    <source>
        <strain evidence="2">MM415A01534</strain>
        <strain evidence="1">MM415B01736</strain>
    </source>
</reference>
<name>A0A6M3IHM2_9ZZZZ</name>
<gene>
    <name evidence="2" type="ORF">MM415A01534_0015</name>
    <name evidence="1" type="ORF">MM415B01736_0002</name>
</gene>